<organism evidence="2 3">
    <name type="scientific">Subtercola vilae</name>
    <dbReference type="NCBI Taxonomy" id="2056433"/>
    <lineage>
        <taxon>Bacteria</taxon>
        <taxon>Bacillati</taxon>
        <taxon>Actinomycetota</taxon>
        <taxon>Actinomycetes</taxon>
        <taxon>Micrococcales</taxon>
        <taxon>Microbacteriaceae</taxon>
        <taxon>Subtercola</taxon>
    </lineage>
</organism>
<feature type="domain" description="VOC" evidence="1">
    <location>
        <begin position="3"/>
        <end position="126"/>
    </location>
</feature>
<dbReference type="OrthoDB" id="4265398at2"/>
<dbReference type="InterPro" id="IPR037523">
    <property type="entry name" value="VOC_core"/>
</dbReference>
<dbReference type="SUPFAM" id="SSF54593">
    <property type="entry name" value="Glyoxalase/Bleomycin resistance protein/Dihydroxybiphenyl dioxygenase"/>
    <property type="match status" value="1"/>
</dbReference>
<dbReference type="AlphaFoldDB" id="A0A4T2BQ09"/>
<evidence type="ECO:0000313" key="2">
    <source>
        <dbReference type="EMBL" id="TIH33340.1"/>
    </source>
</evidence>
<evidence type="ECO:0000313" key="3">
    <source>
        <dbReference type="Proteomes" id="UP000306192"/>
    </source>
</evidence>
<dbReference type="PROSITE" id="PS51819">
    <property type="entry name" value="VOC"/>
    <property type="match status" value="1"/>
</dbReference>
<gene>
    <name evidence="2" type="ORF">D4765_15025</name>
</gene>
<dbReference type="Pfam" id="PF22677">
    <property type="entry name" value="Ble-like_N"/>
    <property type="match status" value="1"/>
</dbReference>
<protein>
    <recommendedName>
        <fullName evidence="1">VOC domain-containing protein</fullName>
    </recommendedName>
</protein>
<comment type="caution">
    <text evidence="2">The sequence shown here is derived from an EMBL/GenBank/DDBJ whole genome shotgun (WGS) entry which is preliminary data.</text>
</comment>
<dbReference type="PANTHER" id="PTHR36503:SF2">
    <property type="entry name" value="BLR2408 PROTEIN"/>
    <property type="match status" value="1"/>
</dbReference>
<name>A0A4T2BQ09_9MICO</name>
<dbReference type="Gene3D" id="3.10.180.10">
    <property type="entry name" value="2,3-Dihydroxybiphenyl 1,2-Dioxygenase, domain 1"/>
    <property type="match status" value="1"/>
</dbReference>
<dbReference type="PANTHER" id="PTHR36503">
    <property type="entry name" value="BLR2520 PROTEIN"/>
    <property type="match status" value="1"/>
</dbReference>
<sequence length="134" mass="14704">MPTKIFVNLPVTDLERSVGFYSSLGWQINQAFTNENAACVVVSGEISVMLLLHPFFAQFTTKPIAEPSTVEMILAVGLDTRDEVDAVAENALEAGAVAFRETEDHGFSYTRTFADPDGHLWELFWMDASAMPGA</sequence>
<dbReference type="Proteomes" id="UP000306192">
    <property type="component" value="Unassembled WGS sequence"/>
</dbReference>
<dbReference type="InterPro" id="IPR053863">
    <property type="entry name" value="Glyoxy/Ble-like_N"/>
</dbReference>
<evidence type="ECO:0000259" key="1">
    <source>
        <dbReference type="PROSITE" id="PS51819"/>
    </source>
</evidence>
<dbReference type="InterPro" id="IPR029068">
    <property type="entry name" value="Glyas_Bleomycin-R_OHBP_Dase"/>
</dbReference>
<proteinExistence type="predicted"/>
<reference evidence="2 3" key="1">
    <citation type="journal article" date="2019" name="Microorganisms">
        <title>Systematic Affiliation and Genome Analysis of Subtercola vilae DB165(T) with Particular Emphasis on Cold Adaptation of an Isolate from a High-Altitude Cold Volcano Lake.</title>
        <authorList>
            <person name="Villalobos A.S."/>
            <person name="Wiese J."/>
            <person name="Imhoff J.F."/>
            <person name="Dorador C."/>
            <person name="Keller A."/>
            <person name="Hentschel U."/>
        </authorList>
    </citation>
    <scope>NUCLEOTIDE SEQUENCE [LARGE SCALE GENOMIC DNA]</scope>
    <source>
        <strain evidence="2 3">DB165</strain>
    </source>
</reference>
<dbReference type="EMBL" id="QYRT01000036">
    <property type="protein sequence ID" value="TIH33340.1"/>
    <property type="molecule type" value="Genomic_DNA"/>
</dbReference>
<accession>A0A4T2BQ09</accession>
<dbReference type="RefSeq" id="WP_136643126.1">
    <property type="nucleotide sequence ID" value="NZ_QYRT01000036.1"/>
</dbReference>
<keyword evidence="3" id="KW-1185">Reference proteome</keyword>